<dbReference type="EMBL" id="CAAALY010073790">
    <property type="protein sequence ID" value="VEL25416.1"/>
    <property type="molecule type" value="Genomic_DNA"/>
</dbReference>
<sequence>MSQLTYSSAAVMPSLHFALTGGNQQFRVPFQASRKPGPNLPFRYLNWGGSKVVSLLHFTVSRRWPKSNKLWPK</sequence>
<keyword evidence="2" id="KW-1185">Reference proteome</keyword>
<evidence type="ECO:0000313" key="2">
    <source>
        <dbReference type="Proteomes" id="UP000784294"/>
    </source>
</evidence>
<reference evidence="1" key="1">
    <citation type="submission" date="2018-11" db="EMBL/GenBank/DDBJ databases">
        <authorList>
            <consortium name="Pathogen Informatics"/>
        </authorList>
    </citation>
    <scope>NUCLEOTIDE SEQUENCE</scope>
</reference>
<comment type="caution">
    <text evidence="1">The sequence shown here is derived from an EMBL/GenBank/DDBJ whole genome shotgun (WGS) entry which is preliminary data.</text>
</comment>
<evidence type="ECO:0000313" key="1">
    <source>
        <dbReference type="EMBL" id="VEL25416.1"/>
    </source>
</evidence>
<organism evidence="1 2">
    <name type="scientific">Protopolystoma xenopodis</name>
    <dbReference type="NCBI Taxonomy" id="117903"/>
    <lineage>
        <taxon>Eukaryota</taxon>
        <taxon>Metazoa</taxon>
        <taxon>Spiralia</taxon>
        <taxon>Lophotrochozoa</taxon>
        <taxon>Platyhelminthes</taxon>
        <taxon>Monogenea</taxon>
        <taxon>Polyopisthocotylea</taxon>
        <taxon>Polystomatidea</taxon>
        <taxon>Polystomatidae</taxon>
        <taxon>Protopolystoma</taxon>
    </lineage>
</organism>
<name>A0A3S5BIF0_9PLAT</name>
<proteinExistence type="predicted"/>
<gene>
    <name evidence="1" type="ORF">PXEA_LOCUS18856</name>
</gene>
<dbReference type="Proteomes" id="UP000784294">
    <property type="component" value="Unassembled WGS sequence"/>
</dbReference>
<accession>A0A3S5BIF0</accession>
<protein>
    <submittedName>
        <fullName evidence="1">Uncharacterized protein</fullName>
    </submittedName>
</protein>
<dbReference type="AlphaFoldDB" id="A0A3S5BIF0"/>